<evidence type="ECO:0000313" key="3">
    <source>
        <dbReference type="Proteomes" id="UP000696573"/>
    </source>
</evidence>
<dbReference type="OrthoDB" id="9978173at2759"/>
<dbReference type="PANTHER" id="PTHR31252:SF11">
    <property type="entry name" value="DUF4419 DOMAIN-CONTAINING PROTEIN"/>
    <property type="match status" value="1"/>
</dbReference>
<keyword evidence="3" id="KW-1185">Reference proteome</keyword>
<feature type="non-terminal residue" evidence="2">
    <location>
        <position position="218"/>
    </location>
</feature>
<comment type="caution">
    <text evidence="2">The sequence shown here is derived from an EMBL/GenBank/DDBJ whole genome shotgun (WGS) entry which is preliminary data.</text>
</comment>
<evidence type="ECO:0000313" key="2">
    <source>
        <dbReference type="EMBL" id="CAH0041946.1"/>
    </source>
</evidence>
<dbReference type="EMBL" id="CABFNQ020000764">
    <property type="protein sequence ID" value="CAH0041946.1"/>
    <property type="molecule type" value="Genomic_DNA"/>
</dbReference>
<dbReference type="InterPro" id="IPR025533">
    <property type="entry name" value="DUF4419"/>
</dbReference>
<gene>
    <name evidence="2" type="ORF">CRHIZ90672A_00012348</name>
</gene>
<dbReference type="Pfam" id="PF14388">
    <property type="entry name" value="DUF4419"/>
    <property type="match status" value="1"/>
</dbReference>
<feature type="region of interest" description="Disordered" evidence="1">
    <location>
        <begin position="1"/>
        <end position="21"/>
    </location>
</feature>
<protein>
    <submittedName>
        <fullName evidence="2">Uncharacterized protein</fullName>
    </submittedName>
</protein>
<sequence>MPVAIQAAAHAPRPWSEPSGKATSAKMLLKESCLKEHMLCKTIFQSSFETIASSHTWQSRNGLVYAAYAAYSNHHHLTIHPEDHEGKQEAKVEVSGTIHDVDFGGLAVMMTDEMEKHIVDPELKSWILPDFTTTEDVDTVAAAILMMGSMQSYFHHIMSLRCGIPSVTLLGQREDWVKIRNRLDKIEQFGAEPSMFAQRLITVVNNLINAFDKRNDLC</sequence>
<reference evidence="2" key="1">
    <citation type="submission" date="2021-10" db="EMBL/GenBank/DDBJ databases">
        <authorList>
            <person name="Piombo E."/>
        </authorList>
    </citation>
    <scope>NUCLEOTIDE SEQUENCE</scope>
</reference>
<accession>A0A9N9VY89</accession>
<name>A0A9N9VY89_9HYPO</name>
<dbReference type="AlphaFoldDB" id="A0A9N9VY89"/>
<evidence type="ECO:0000256" key="1">
    <source>
        <dbReference type="SAM" id="MobiDB-lite"/>
    </source>
</evidence>
<dbReference type="Proteomes" id="UP000696573">
    <property type="component" value="Unassembled WGS sequence"/>
</dbReference>
<dbReference type="PANTHER" id="PTHR31252">
    <property type="entry name" value="DUF4419 DOMAIN-CONTAINING PROTEIN"/>
    <property type="match status" value="1"/>
</dbReference>
<organism evidence="2 3">
    <name type="scientific">Clonostachys rhizophaga</name>
    <dbReference type="NCBI Taxonomy" id="160324"/>
    <lineage>
        <taxon>Eukaryota</taxon>
        <taxon>Fungi</taxon>
        <taxon>Dikarya</taxon>
        <taxon>Ascomycota</taxon>
        <taxon>Pezizomycotina</taxon>
        <taxon>Sordariomycetes</taxon>
        <taxon>Hypocreomycetidae</taxon>
        <taxon>Hypocreales</taxon>
        <taxon>Bionectriaceae</taxon>
        <taxon>Clonostachys</taxon>
    </lineage>
</organism>
<proteinExistence type="predicted"/>